<dbReference type="Pfam" id="PF03918">
    <property type="entry name" value="CcmH"/>
    <property type="match status" value="1"/>
</dbReference>
<keyword evidence="10" id="KW-1185">Reference proteome</keyword>
<dbReference type="PANTHER" id="PTHR47870">
    <property type="entry name" value="CYTOCHROME C-TYPE BIOGENESIS PROTEIN CCMH"/>
    <property type="match status" value="1"/>
</dbReference>
<evidence type="ECO:0000256" key="6">
    <source>
        <dbReference type="ARBA" id="ARBA00023004"/>
    </source>
</evidence>
<dbReference type="FunFam" id="1.10.8.640:FF:000001">
    <property type="entry name" value="Cytochrome c-type biogenesis protein"/>
    <property type="match status" value="1"/>
</dbReference>
<sequence length="161" mass="18243">MKHLPGARPGGARSHIPRMALMFIVALFSTLASAAIEPLQFADDGERRRFNALAAELRCLVCQNQSLADSDAPLAKDLRRELHELMRSGRSDEEIKTYLTDRYGEFVLYRPPFDGRTWWLWIAPGVLVVIALAAVALIVRQRRRLAGTDTRALEPKDDEEW</sequence>
<keyword evidence="7" id="KW-0812">Transmembrane</keyword>
<keyword evidence="3 7" id="KW-0479">Metal-binding</keyword>
<name>A0A4R3LHS7_9GAMM</name>
<accession>A0A4R3LHS7</accession>
<dbReference type="InterPro" id="IPR038297">
    <property type="entry name" value="CcmH/CycL/NrfF/Ccl2_sf"/>
</dbReference>
<proteinExistence type="inferred from homology"/>
<evidence type="ECO:0000256" key="3">
    <source>
        <dbReference type="ARBA" id="ARBA00022723"/>
    </source>
</evidence>
<evidence type="ECO:0000256" key="2">
    <source>
        <dbReference type="ARBA" id="ARBA00022617"/>
    </source>
</evidence>
<dbReference type="PANTHER" id="PTHR47870:SF1">
    <property type="entry name" value="CYTOCHROME C-TYPE BIOGENESIS PROTEIN CCMH"/>
    <property type="match status" value="1"/>
</dbReference>
<dbReference type="GO" id="GO:0005886">
    <property type="term" value="C:plasma membrane"/>
    <property type="evidence" value="ECO:0007669"/>
    <property type="project" value="TreeGrafter"/>
</dbReference>
<dbReference type="Gene3D" id="1.10.8.640">
    <property type="entry name" value="Cytochrome C biogenesis protein"/>
    <property type="match status" value="1"/>
</dbReference>
<comment type="function">
    <text evidence="7">Possible subunit of a heme lyase.</text>
</comment>
<dbReference type="RefSeq" id="WP_123520906.1">
    <property type="nucleotide sequence ID" value="NZ_JBHLWF010000028.1"/>
</dbReference>
<evidence type="ECO:0000256" key="1">
    <source>
        <dbReference type="ARBA" id="ARBA00010342"/>
    </source>
</evidence>
<dbReference type="InterPro" id="IPR051263">
    <property type="entry name" value="C-type_cytochrome_biogenesis"/>
</dbReference>
<dbReference type="GO" id="GO:0046872">
    <property type="term" value="F:metal ion binding"/>
    <property type="evidence" value="ECO:0007669"/>
    <property type="project" value="UniProtKB-KW"/>
</dbReference>
<evidence type="ECO:0000313" key="9">
    <source>
        <dbReference type="EMBL" id="TCS99652.1"/>
    </source>
</evidence>
<gene>
    <name evidence="9" type="ORF">EDC25_10585</name>
</gene>
<keyword evidence="6 7" id="KW-0408">Iron</keyword>
<protein>
    <recommendedName>
        <fullName evidence="7">Cytochrome c-type biogenesis protein</fullName>
    </recommendedName>
</protein>
<evidence type="ECO:0000259" key="8">
    <source>
        <dbReference type="Pfam" id="PF03918"/>
    </source>
</evidence>
<dbReference type="InterPro" id="IPR005616">
    <property type="entry name" value="CcmH/CycL/Ccl2/NrfF_N"/>
</dbReference>
<dbReference type="EMBL" id="SMAF01000005">
    <property type="protein sequence ID" value="TCS99652.1"/>
    <property type="molecule type" value="Genomic_DNA"/>
</dbReference>
<organism evidence="9 10">
    <name type="scientific">Pseudofulvimonas gallinarii</name>
    <dbReference type="NCBI Taxonomy" id="634155"/>
    <lineage>
        <taxon>Bacteria</taxon>
        <taxon>Pseudomonadati</taxon>
        <taxon>Pseudomonadota</taxon>
        <taxon>Gammaproteobacteria</taxon>
        <taxon>Lysobacterales</taxon>
        <taxon>Rhodanobacteraceae</taxon>
        <taxon>Pseudofulvimonas</taxon>
    </lineage>
</organism>
<keyword evidence="5" id="KW-0201">Cytochrome c-type biogenesis</keyword>
<dbReference type="Proteomes" id="UP000294599">
    <property type="component" value="Unassembled WGS sequence"/>
</dbReference>
<evidence type="ECO:0000256" key="5">
    <source>
        <dbReference type="ARBA" id="ARBA00022748"/>
    </source>
</evidence>
<evidence type="ECO:0000256" key="7">
    <source>
        <dbReference type="RuleBase" id="RU364112"/>
    </source>
</evidence>
<evidence type="ECO:0000256" key="4">
    <source>
        <dbReference type="ARBA" id="ARBA00022729"/>
    </source>
</evidence>
<comment type="similarity">
    <text evidence="1 7">Belongs to the CcmH/CycL/Ccl2/NrfF family.</text>
</comment>
<keyword evidence="4 7" id="KW-0732">Signal</keyword>
<dbReference type="OrthoDB" id="9804975at2"/>
<comment type="caution">
    <text evidence="9">The sequence shown here is derived from an EMBL/GenBank/DDBJ whole genome shotgun (WGS) entry which is preliminary data.</text>
</comment>
<evidence type="ECO:0000313" key="10">
    <source>
        <dbReference type="Proteomes" id="UP000294599"/>
    </source>
</evidence>
<keyword evidence="7" id="KW-0472">Membrane</keyword>
<feature type="transmembrane region" description="Helical" evidence="7">
    <location>
        <begin position="118"/>
        <end position="139"/>
    </location>
</feature>
<keyword evidence="7" id="KW-1133">Transmembrane helix</keyword>
<dbReference type="AlphaFoldDB" id="A0A4R3LHS7"/>
<dbReference type="CDD" id="cd16378">
    <property type="entry name" value="CcmH_N"/>
    <property type="match status" value="1"/>
</dbReference>
<dbReference type="GO" id="GO:0017004">
    <property type="term" value="P:cytochrome complex assembly"/>
    <property type="evidence" value="ECO:0007669"/>
    <property type="project" value="UniProtKB-KW"/>
</dbReference>
<feature type="domain" description="CcmH/CycL/Ccl2/NrfF N-terminal" evidence="8">
    <location>
        <begin position="24"/>
        <end position="157"/>
    </location>
</feature>
<reference evidence="9 10" key="1">
    <citation type="submission" date="2019-03" db="EMBL/GenBank/DDBJ databases">
        <title>Genomic Encyclopedia of Type Strains, Phase IV (KMG-IV): sequencing the most valuable type-strain genomes for metagenomic binning, comparative biology and taxonomic classification.</title>
        <authorList>
            <person name="Goeker M."/>
        </authorList>
    </citation>
    <scope>NUCLEOTIDE SEQUENCE [LARGE SCALE GENOMIC DNA]</scope>
    <source>
        <strain evidence="9 10">DSM 21944</strain>
    </source>
</reference>
<keyword evidence="2 7" id="KW-0349">Heme</keyword>